<evidence type="ECO:0000313" key="10">
    <source>
        <dbReference type="Proteomes" id="UP001500729"/>
    </source>
</evidence>
<dbReference type="InterPro" id="IPR004821">
    <property type="entry name" value="Cyt_trans-like"/>
</dbReference>
<dbReference type="Gene3D" id="3.40.50.620">
    <property type="entry name" value="HUPs"/>
    <property type="match status" value="1"/>
</dbReference>
<comment type="caution">
    <text evidence="9">The sequence shown here is derived from an EMBL/GenBank/DDBJ whole genome shotgun (WGS) entry which is preliminary data.</text>
</comment>
<dbReference type="SUPFAM" id="SSF52374">
    <property type="entry name" value="Nucleotidylyl transferase"/>
    <property type="match status" value="1"/>
</dbReference>
<dbReference type="Proteomes" id="UP001500729">
    <property type="component" value="Unassembled WGS sequence"/>
</dbReference>
<name>A0ABN1DGS1_SACER</name>
<evidence type="ECO:0000256" key="5">
    <source>
        <dbReference type="ARBA" id="ARBA00023277"/>
    </source>
</evidence>
<feature type="domain" description="Cytidyltransferase-like" evidence="8">
    <location>
        <begin position="341"/>
        <end position="432"/>
    </location>
</feature>
<dbReference type="EMBL" id="BAAAGS010000036">
    <property type="protein sequence ID" value="GAA0543232.1"/>
    <property type="molecule type" value="Genomic_DNA"/>
</dbReference>
<dbReference type="Gene3D" id="3.40.1190.20">
    <property type="match status" value="1"/>
</dbReference>
<dbReference type="PANTHER" id="PTHR46969">
    <property type="entry name" value="BIFUNCTIONAL PROTEIN HLDE"/>
    <property type="match status" value="1"/>
</dbReference>
<sequence length="471" mass="49105">MMRGPLVVVGDALLDIDIEGTAERLCPDAPVPVVDVTARRRRPGGAGLAALIAARQGVEVVLVAGVGTDDHGRELSGLLAEHVRLVDLPFQGATPCKTRVRVAGQSLLRVDSGEGQVLDGPLGAHLPPVLNNAGAVLVADYGRGTTRNSSLRRALRGLPSDVPLVWDPHGRGAEPVERADLVVPNRAEAAYFTGTQHLDSAAGAGRELLRRWGCRAVAVTLGCEGAMLVPPHRGQPFPVPRARSVRSSADVCGAGDSFAVAVALTMAEGSERPDAVSEAVDAASRFVADGGASHLATSQERAVATDPTAGRPALEDGATGGRNALDVAADVRRGGGRLVATGGCFDLLHPGHVRLLQRARELGDALVVCMNSDDSVRRLKGPGRPVVGEADRRHLLEALEPVDAVAVFDESSPSALLDELRPDVWVKGGDYDLASLPEADVVHRHGGRTVFVPLVEGYSTTRLLSGLSTAV</sequence>
<evidence type="ECO:0000256" key="1">
    <source>
        <dbReference type="ARBA" id="ARBA00004713"/>
    </source>
</evidence>
<keyword evidence="5" id="KW-0119">Carbohydrate metabolism</keyword>
<dbReference type="GO" id="GO:0016301">
    <property type="term" value="F:kinase activity"/>
    <property type="evidence" value="ECO:0007669"/>
    <property type="project" value="UniProtKB-KW"/>
</dbReference>
<evidence type="ECO:0000256" key="2">
    <source>
        <dbReference type="ARBA" id="ARBA00022679"/>
    </source>
</evidence>
<dbReference type="PANTHER" id="PTHR46969:SF1">
    <property type="entry name" value="BIFUNCTIONAL PROTEIN HLDE"/>
    <property type="match status" value="1"/>
</dbReference>
<dbReference type="InterPro" id="IPR011611">
    <property type="entry name" value="PfkB_dom"/>
</dbReference>
<keyword evidence="3 9" id="KW-0418">Kinase</keyword>
<evidence type="ECO:0000256" key="6">
    <source>
        <dbReference type="SAM" id="MobiDB-lite"/>
    </source>
</evidence>
<evidence type="ECO:0000256" key="3">
    <source>
        <dbReference type="ARBA" id="ARBA00022777"/>
    </source>
</evidence>
<evidence type="ECO:0000313" key="9">
    <source>
        <dbReference type="EMBL" id="GAA0543232.1"/>
    </source>
</evidence>
<keyword evidence="4" id="KW-0511">Multifunctional enzyme</keyword>
<feature type="domain" description="Carbohydrate kinase PfkB" evidence="7">
    <location>
        <begin position="6"/>
        <end position="294"/>
    </location>
</feature>
<keyword evidence="10" id="KW-1185">Reference proteome</keyword>
<evidence type="ECO:0000259" key="8">
    <source>
        <dbReference type="Pfam" id="PF01467"/>
    </source>
</evidence>
<dbReference type="Pfam" id="PF01467">
    <property type="entry name" value="CTP_transf_like"/>
    <property type="match status" value="1"/>
</dbReference>
<feature type="region of interest" description="Disordered" evidence="6">
    <location>
        <begin position="297"/>
        <end position="318"/>
    </location>
</feature>
<comment type="pathway">
    <text evidence="1">Bacterial outer membrane biogenesis; LPS core biosynthesis.</text>
</comment>
<dbReference type="InterPro" id="IPR002173">
    <property type="entry name" value="Carboh/pur_kinase_PfkB_CS"/>
</dbReference>
<keyword evidence="2" id="KW-0808">Transferase</keyword>
<evidence type="ECO:0000256" key="4">
    <source>
        <dbReference type="ARBA" id="ARBA00023268"/>
    </source>
</evidence>
<proteinExistence type="predicted"/>
<protein>
    <submittedName>
        <fullName evidence="9">PfkB family carbohydrate kinase</fullName>
    </submittedName>
</protein>
<dbReference type="PROSITE" id="PS00584">
    <property type="entry name" value="PFKB_KINASES_2"/>
    <property type="match status" value="1"/>
</dbReference>
<accession>A0ABN1DGS1</accession>
<dbReference type="NCBIfam" id="TIGR00125">
    <property type="entry name" value="cyt_tran_rel"/>
    <property type="match status" value="1"/>
</dbReference>
<dbReference type="InterPro" id="IPR014729">
    <property type="entry name" value="Rossmann-like_a/b/a_fold"/>
</dbReference>
<reference evidence="9 10" key="1">
    <citation type="journal article" date="2019" name="Int. J. Syst. Evol. Microbiol.">
        <title>The Global Catalogue of Microorganisms (GCM) 10K type strain sequencing project: providing services to taxonomists for standard genome sequencing and annotation.</title>
        <authorList>
            <consortium name="The Broad Institute Genomics Platform"/>
            <consortium name="The Broad Institute Genome Sequencing Center for Infectious Disease"/>
            <person name="Wu L."/>
            <person name="Ma J."/>
        </authorList>
    </citation>
    <scope>NUCLEOTIDE SEQUENCE [LARGE SCALE GENOMIC DNA]</scope>
    <source>
        <strain evidence="9 10">JCM 10303</strain>
    </source>
</reference>
<organism evidence="9 10">
    <name type="scientific">Saccharopolyspora erythraea</name>
    <name type="common">Streptomyces erythraeus</name>
    <dbReference type="NCBI Taxonomy" id="1836"/>
    <lineage>
        <taxon>Bacteria</taxon>
        <taxon>Bacillati</taxon>
        <taxon>Actinomycetota</taxon>
        <taxon>Actinomycetes</taxon>
        <taxon>Pseudonocardiales</taxon>
        <taxon>Pseudonocardiaceae</taxon>
        <taxon>Saccharopolyspora</taxon>
    </lineage>
</organism>
<dbReference type="InterPro" id="IPR029056">
    <property type="entry name" value="Ribokinase-like"/>
</dbReference>
<dbReference type="SUPFAM" id="SSF53613">
    <property type="entry name" value="Ribokinase-like"/>
    <property type="match status" value="1"/>
</dbReference>
<dbReference type="Pfam" id="PF00294">
    <property type="entry name" value="PfkB"/>
    <property type="match status" value="1"/>
</dbReference>
<evidence type="ECO:0000259" key="7">
    <source>
        <dbReference type="Pfam" id="PF00294"/>
    </source>
</evidence>
<gene>
    <name evidence="9" type="ORF">GCM10009533_47750</name>
</gene>